<name>A0ACB8B0M6_9AGAM</name>
<proteinExistence type="predicted"/>
<keyword evidence="2" id="KW-1185">Reference proteome</keyword>
<dbReference type="Proteomes" id="UP000790709">
    <property type="component" value="Unassembled WGS sequence"/>
</dbReference>
<reference evidence="1" key="1">
    <citation type="journal article" date="2021" name="New Phytol.">
        <title>Evolutionary innovations through gain and loss of genes in the ectomycorrhizal Boletales.</title>
        <authorList>
            <person name="Wu G."/>
            <person name="Miyauchi S."/>
            <person name="Morin E."/>
            <person name="Kuo A."/>
            <person name="Drula E."/>
            <person name="Varga T."/>
            <person name="Kohler A."/>
            <person name="Feng B."/>
            <person name="Cao Y."/>
            <person name="Lipzen A."/>
            <person name="Daum C."/>
            <person name="Hundley H."/>
            <person name="Pangilinan J."/>
            <person name="Johnson J."/>
            <person name="Barry K."/>
            <person name="LaButti K."/>
            <person name="Ng V."/>
            <person name="Ahrendt S."/>
            <person name="Min B."/>
            <person name="Choi I.G."/>
            <person name="Park H."/>
            <person name="Plett J.M."/>
            <person name="Magnuson J."/>
            <person name="Spatafora J.W."/>
            <person name="Nagy L.G."/>
            <person name="Henrissat B."/>
            <person name="Grigoriev I.V."/>
            <person name="Yang Z.L."/>
            <person name="Xu J."/>
            <person name="Martin F.M."/>
        </authorList>
    </citation>
    <scope>NUCLEOTIDE SEQUENCE</scope>
    <source>
        <strain evidence="1">KUC20120723A-06</strain>
    </source>
</reference>
<evidence type="ECO:0000313" key="2">
    <source>
        <dbReference type="Proteomes" id="UP000790709"/>
    </source>
</evidence>
<protein>
    <submittedName>
        <fullName evidence="1">Uncharacterized protein</fullName>
    </submittedName>
</protein>
<evidence type="ECO:0000313" key="1">
    <source>
        <dbReference type="EMBL" id="KAH7919222.1"/>
    </source>
</evidence>
<comment type="caution">
    <text evidence="1">The sequence shown here is derived from an EMBL/GenBank/DDBJ whole genome shotgun (WGS) entry which is preliminary data.</text>
</comment>
<dbReference type="EMBL" id="MU266682">
    <property type="protein sequence ID" value="KAH7919222.1"/>
    <property type="molecule type" value="Genomic_DNA"/>
</dbReference>
<sequence>MTASLPVKATQATAPSVSAAGDENVTSVVNIDDLAATLSSLTLDPENASILITAIMSATTARSTPPTPSDTFDTTDLKATADPLSSLKSQTADTAGTAASSASSAPAPAPGPVPILTPSSAPAISTAVAQAAAANALARAAHLEAQAGIPAVTFWVPPSSPPAAQVYRQSYRGFVYEVPSVDAPGPFYCVTKGTRVGVFSSWQVTSKLVTGVSRSCQSRVVSLDAGMEKFHTSVDQFSVEVLV</sequence>
<gene>
    <name evidence="1" type="ORF">BV22DRAFT_1134002</name>
</gene>
<organism evidence="1 2">
    <name type="scientific">Leucogyrophana mollusca</name>
    <dbReference type="NCBI Taxonomy" id="85980"/>
    <lineage>
        <taxon>Eukaryota</taxon>
        <taxon>Fungi</taxon>
        <taxon>Dikarya</taxon>
        <taxon>Basidiomycota</taxon>
        <taxon>Agaricomycotina</taxon>
        <taxon>Agaricomycetes</taxon>
        <taxon>Agaricomycetidae</taxon>
        <taxon>Boletales</taxon>
        <taxon>Boletales incertae sedis</taxon>
        <taxon>Leucogyrophana</taxon>
    </lineage>
</organism>
<accession>A0ACB8B0M6</accession>